<dbReference type="Proteomes" id="UP001152795">
    <property type="component" value="Unassembled WGS sequence"/>
</dbReference>
<evidence type="ECO:0000313" key="2">
    <source>
        <dbReference type="Proteomes" id="UP001152795"/>
    </source>
</evidence>
<evidence type="ECO:0000313" key="1">
    <source>
        <dbReference type="EMBL" id="CAB3998567.1"/>
    </source>
</evidence>
<name>A0A6S7I0U3_PARCT</name>
<dbReference type="EMBL" id="CACRXK020003387">
    <property type="protein sequence ID" value="CAB3998567.1"/>
    <property type="molecule type" value="Genomic_DNA"/>
</dbReference>
<sequence length="507" mass="57040">MASFYYLNAVIFLVCCSTTTLAEEISTSQPRNNTFNGTITSVVCKPHISKSEIEEVLRLQYNSTTNTVKIKVSVVSENETRYLPEMTWLWASEIGRTIISLVRRAKDTIFASPIFTSILEIGTEEVDIQITEKTDACLPPGEEGSDRIFDFLLHQLSHSKDTPVYKLCRVHQDESLYATYNCCQITEETNGARSVRAARVRAAMVRAAIIRAAGVRAAESFFAPIFTLLVYFLKNWKFSVEAKYLQLKTLIIKVCKKKTPPTEDENISANSITNINAKNNNESTMFGRVCDILCPCIRDTSKDPHTWRSLKNLCSCCTKSTLAYKKYSLCENIEIETIHPNEPSTSGNGDNADSELANINESGKEDDKLVIEFDELNGEAKISKELYEKVSEIILPMDHLLFYFFRRVIFVGLYAFVMFTVMILARESGISGSVQVMSAIAGGLIPFLFDTSLDDSSLSEKMSRIMATKEKLEHILKVKKRENNRIFVELININDGEIIEDPVGVDS</sequence>
<keyword evidence="2" id="KW-1185">Reference proteome</keyword>
<accession>A0A6S7I0U3</accession>
<gene>
    <name evidence="1" type="ORF">PACLA_8A055639</name>
</gene>
<dbReference type="AlphaFoldDB" id="A0A6S7I0U3"/>
<protein>
    <submittedName>
        <fullName evidence="1">Uncharacterized protein</fullName>
    </submittedName>
</protein>
<reference evidence="1" key="1">
    <citation type="submission" date="2020-04" db="EMBL/GenBank/DDBJ databases">
        <authorList>
            <person name="Alioto T."/>
            <person name="Alioto T."/>
            <person name="Gomez Garrido J."/>
        </authorList>
    </citation>
    <scope>NUCLEOTIDE SEQUENCE</scope>
    <source>
        <strain evidence="1">A484AB</strain>
    </source>
</reference>
<proteinExistence type="predicted"/>
<comment type="caution">
    <text evidence="1">The sequence shown here is derived from an EMBL/GenBank/DDBJ whole genome shotgun (WGS) entry which is preliminary data.</text>
</comment>
<organism evidence="1 2">
    <name type="scientific">Paramuricea clavata</name>
    <name type="common">Red gorgonian</name>
    <name type="synonym">Violescent sea-whip</name>
    <dbReference type="NCBI Taxonomy" id="317549"/>
    <lineage>
        <taxon>Eukaryota</taxon>
        <taxon>Metazoa</taxon>
        <taxon>Cnidaria</taxon>
        <taxon>Anthozoa</taxon>
        <taxon>Octocorallia</taxon>
        <taxon>Malacalcyonacea</taxon>
        <taxon>Plexauridae</taxon>
        <taxon>Paramuricea</taxon>
    </lineage>
</organism>
<dbReference type="OrthoDB" id="10633948at2759"/>